<dbReference type="PANTHER" id="PTHR21603">
    <property type="entry name" value="ANTIGEN KI-67-LIKE PROTEIN"/>
    <property type="match status" value="1"/>
</dbReference>
<accession>A0A9Q0ECS3</accession>
<feature type="region of interest" description="Disordered" evidence="7">
    <location>
        <begin position="774"/>
        <end position="798"/>
    </location>
</feature>
<name>A0A9Q0ECS3_9TELE</name>
<keyword evidence="2" id="KW-1017">Isopeptide bond</keyword>
<feature type="compositionally biased region" description="Basic residues" evidence="7">
    <location>
        <begin position="595"/>
        <end position="606"/>
    </location>
</feature>
<dbReference type="GO" id="GO:0007088">
    <property type="term" value="P:regulation of mitotic nuclear division"/>
    <property type="evidence" value="ECO:0007669"/>
    <property type="project" value="TreeGrafter"/>
</dbReference>
<keyword evidence="5" id="KW-0539">Nucleus</keyword>
<feature type="compositionally biased region" description="Basic residues" evidence="7">
    <location>
        <begin position="473"/>
        <end position="482"/>
    </location>
</feature>
<evidence type="ECO:0000256" key="1">
    <source>
        <dbReference type="ARBA" id="ARBA00004123"/>
    </source>
</evidence>
<keyword evidence="4" id="KW-0832">Ubl conjugation</keyword>
<sequence length="798" mass="85756">MASPAPHPADAEGPSVLSENSFSPVDFTEISPSTFGISIQSFTTDRKVITATMVLSVDKTHLAKIKARRRATIGLRGSPDTNSLIRFMALQRAKTSQVLKTPEAVKSSPFRPRVSSALKEKMSSFQGLIDVEEGGSCDPVAWPQQDLSDGNLDSDKENCSGSVPRKRRRVGSPGGCETKISEASCGASSPILQHFSSRADPEFPSLASHTVKASESSFELQNSGAPLPVGLGDLPAPCALLFPASSSIPALLEMKPFGKHTELTWPFIWSLAPAFEARANSTGKKKRVRFGGPLSPELFDKSLPPSTPLQKGRTPGHPQTPSLGLGSGLRSLLKTPQRDFCSPLSTLSTQHWRSAQTPENNFGKIVFPSMEEADSPSVADTDTWITQPLDLNAAFHEQSLTESLPGGCAAAEPEAKPSEAPQAPPEELPRPQLVEEPAPAVDAQTHSSRPRRKPPQEGEPVKRSSRVAAKSATGKKKKARRWGSKEVDRSLYGSRAYASKNSDLSPITEGLGSQGPSLAPQSPRCGKHSKDIGENLARLFWPASEEEVSGHPAPDEVTLPVPLLQSEDTAPHTEPSEAPAPAPAAFPDQENSVSGRKKRASGPVRVLRRQGRNVSVCRELPEVQVEGTAPGQDLAAVKPGQSEDLTVADVVTCDVEGQSPQPLRGAEAHAGEGLEPQSHITLPSPVAPCPPPAVEAEVIVATPMVIEAQVALAPWQTDFTLEDVFKPTASRRQRSVRRSLRNRNNINININNNNNNEHCDSGLTWVAQTSPESIREVRRRTRGRRLSSIPGPQTQLEH</sequence>
<dbReference type="InterPro" id="IPR029334">
    <property type="entry name" value="PP1-bd"/>
</dbReference>
<comment type="subcellular location">
    <subcellularLocation>
        <location evidence="1">Nucleus</location>
    </subcellularLocation>
</comment>
<feature type="domain" description="PP1-binding" evidence="8">
    <location>
        <begin position="284"/>
        <end position="322"/>
    </location>
</feature>
<evidence type="ECO:0000313" key="9">
    <source>
        <dbReference type="EMBL" id="KAJ3604416.1"/>
    </source>
</evidence>
<feature type="region of interest" description="Disordered" evidence="7">
    <location>
        <begin position="403"/>
        <end position="531"/>
    </location>
</feature>
<dbReference type="PANTHER" id="PTHR21603:SF16">
    <property type="entry name" value="CELL DIVISION CYCLE-ASSOCIATED PROTEIN 2"/>
    <property type="match status" value="1"/>
</dbReference>
<dbReference type="OrthoDB" id="9947694at2759"/>
<evidence type="ECO:0000256" key="3">
    <source>
        <dbReference type="ARBA" id="ARBA00022553"/>
    </source>
</evidence>
<keyword evidence="3" id="KW-0597">Phosphoprotein</keyword>
<dbReference type="GO" id="GO:0005634">
    <property type="term" value="C:nucleus"/>
    <property type="evidence" value="ECO:0007669"/>
    <property type="project" value="UniProtKB-SubCell"/>
</dbReference>
<organism evidence="9 10">
    <name type="scientific">Muraenolepis orangiensis</name>
    <name type="common">Patagonian moray cod</name>
    <dbReference type="NCBI Taxonomy" id="630683"/>
    <lineage>
        <taxon>Eukaryota</taxon>
        <taxon>Metazoa</taxon>
        <taxon>Chordata</taxon>
        <taxon>Craniata</taxon>
        <taxon>Vertebrata</taxon>
        <taxon>Euteleostomi</taxon>
        <taxon>Actinopterygii</taxon>
        <taxon>Neopterygii</taxon>
        <taxon>Teleostei</taxon>
        <taxon>Neoteleostei</taxon>
        <taxon>Acanthomorphata</taxon>
        <taxon>Zeiogadaria</taxon>
        <taxon>Gadariae</taxon>
        <taxon>Gadiformes</taxon>
        <taxon>Muraenolepidoidei</taxon>
        <taxon>Muraenolepididae</taxon>
        <taxon>Muraenolepis</taxon>
    </lineage>
</organism>
<feature type="region of interest" description="Disordered" evidence="7">
    <location>
        <begin position="543"/>
        <end position="606"/>
    </location>
</feature>
<feature type="region of interest" description="Disordered" evidence="7">
    <location>
        <begin position="282"/>
        <end position="329"/>
    </location>
</feature>
<evidence type="ECO:0000256" key="4">
    <source>
        <dbReference type="ARBA" id="ARBA00022843"/>
    </source>
</evidence>
<protein>
    <recommendedName>
        <fullName evidence="8">PP1-binding domain-containing protein</fullName>
    </recommendedName>
</protein>
<evidence type="ECO:0000259" key="8">
    <source>
        <dbReference type="Pfam" id="PF15276"/>
    </source>
</evidence>
<keyword evidence="10" id="KW-1185">Reference proteome</keyword>
<comment type="caution">
    <text evidence="9">The sequence shown here is derived from an EMBL/GenBank/DDBJ whole genome shotgun (WGS) entry which is preliminary data.</text>
</comment>
<evidence type="ECO:0000256" key="7">
    <source>
        <dbReference type="SAM" id="MobiDB-lite"/>
    </source>
</evidence>
<reference evidence="9" key="1">
    <citation type="submission" date="2022-07" db="EMBL/GenBank/DDBJ databases">
        <title>Chromosome-level genome of Muraenolepis orangiensis.</title>
        <authorList>
            <person name="Kim J."/>
        </authorList>
    </citation>
    <scope>NUCLEOTIDE SEQUENCE</scope>
    <source>
        <strain evidence="9">KU_S4_2022</strain>
        <tissue evidence="9">Muscle</tissue>
    </source>
</reference>
<dbReference type="Proteomes" id="UP001148018">
    <property type="component" value="Unassembled WGS sequence"/>
</dbReference>
<dbReference type="Pfam" id="PF15276">
    <property type="entry name" value="PP1_bind"/>
    <property type="match status" value="1"/>
</dbReference>
<dbReference type="EMBL" id="JANIIK010000044">
    <property type="protein sequence ID" value="KAJ3604416.1"/>
    <property type="molecule type" value="Genomic_DNA"/>
</dbReference>
<proteinExistence type="predicted"/>
<keyword evidence="6" id="KW-0131">Cell cycle</keyword>
<feature type="region of interest" description="Disordered" evidence="7">
    <location>
        <begin position="145"/>
        <end position="175"/>
    </location>
</feature>
<evidence type="ECO:0000256" key="5">
    <source>
        <dbReference type="ARBA" id="ARBA00023242"/>
    </source>
</evidence>
<dbReference type="GO" id="GO:0005694">
    <property type="term" value="C:chromosome"/>
    <property type="evidence" value="ECO:0007669"/>
    <property type="project" value="TreeGrafter"/>
</dbReference>
<gene>
    <name evidence="9" type="ORF">NHX12_029157</name>
</gene>
<dbReference type="GO" id="GO:0051983">
    <property type="term" value="P:regulation of chromosome segregation"/>
    <property type="evidence" value="ECO:0007669"/>
    <property type="project" value="TreeGrafter"/>
</dbReference>
<dbReference type="AlphaFoldDB" id="A0A9Q0ECS3"/>
<evidence type="ECO:0000256" key="6">
    <source>
        <dbReference type="ARBA" id="ARBA00023306"/>
    </source>
</evidence>
<evidence type="ECO:0000256" key="2">
    <source>
        <dbReference type="ARBA" id="ARBA00022499"/>
    </source>
</evidence>
<evidence type="ECO:0000313" key="10">
    <source>
        <dbReference type="Proteomes" id="UP001148018"/>
    </source>
</evidence>
<feature type="region of interest" description="Disordered" evidence="7">
    <location>
        <begin position="657"/>
        <end position="688"/>
    </location>
</feature>